<keyword evidence="2" id="KW-0456">Lyase</keyword>
<evidence type="ECO:0000313" key="4">
    <source>
        <dbReference type="EMBL" id="CAK9253919.1"/>
    </source>
</evidence>
<gene>
    <name evidence="4" type="ORF">CSSPJE1EN1_LOCUS29297</name>
    <name evidence="5" type="ORF">CSSPJE1EN1_LOCUS5148</name>
</gene>
<evidence type="ECO:0008006" key="7">
    <source>
        <dbReference type="Google" id="ProtNLM"/>
    </source>
</evidence>
<organism evidence="4 6">
    <name type="scientific">Sphagnum jensenii</name>
    <dbReference type="NCBI Taxonomy" id="128206"/>
    <lineage>
        <taxon>Eukaryota</taxon>
        <taxon>Viridiplantae</taxon>
        <taxon>Streptophyta</taxon>
        <taxon>Embryophyta</taxon>
        <taxon>Bryophyta</taxon>
        <taxon>Sphagnophytina</taxon>
        <taxon>Sphagnopsida</taxon>
        <taxon>Sphagnales</taxon>
        <taxon>Sphagnaceae</taxon>
        <taxon>Sphagnum</taxon>
    </lineage>
</organism>
<dbReference type="EMBL" id="CAXAQS010000949">
    <property type="protein sequence ID" value="CAK9253919.1"/>
    <property type="molecule type" value="Genomic_DNA"/>
</dbReference>
<dbReference type="Gene3D" id="3.90.226.10">
    <property type="entry name" value="2-enoyl-CoA Hydratase, Chain A, domain 1"/>
    <property type="match status" value="1"/>
</dbReference>
<evidence type="ECO:0000256" key="3">
    <source>
        <dbReference type="RuleBase" id="RU003707"/>
    </source>
</evidence>
<comment type="similarity">
    <text evidence="1 3">Belongs to the enoyl-CoA hydratase/isomerase family.</text>
</comment>
<accession>A0ABP0VHR3</accession>
<dbReference type="InterPro" id="IPR001753">
    <property type="entry name" value="Enoyl-CoA_hydra/iso"/>
</dbReference>
<name>A0ABP0VHR3_9BRYO</name>
<evidence type="ECO:0000256" key="1">
    <source>
        <dbReference type="ARBA" id="ARBA00005254"/>
    </source>
</evidence>
<evidence type="ECO:0000313" key="6">
    <source>
        <dbReference type="Proteomes" id="UP001497444"/>
    </source>
</evidence>
<dbReference type="Proteomes" id="UP001497444">
    <property type="component" value="Unassembled WGS sequence"/>
</dbReference>
<sequence>MATLLRHGASRVSSASSSWRGSWTGTSFKSFSRSLFVEATTEEQVSLRHLSGAEEGVAVLTLNRPDARNAIGVELLKQLRDVLEAIQLDTSARALLVCSSVPGVFCAGADLKERRNMGVAEAQRFVNTLRSTFSSLEVLSMPTIAVVEGAALGGGMELALACDIRVCGDKAVFGLPETGLAIIPGAGGTQRLPRLVGRPRAKELIFTGRRIDAEHAEEIGLVNHRVQAGTAYKKALDIGCEIIKQGPLAVKLAKVAIERGSEVDSASGMVIEEACYAQVLQSKDRLEGLDAFAEKRKPTYHGH</sequence>
<dbReference type="SUPFAM" id="SSF52096">
    <property type="entry name" value="ClpP/crotonase"/>
    <property type="match status" value="1"/>
</dbReference>
<dbReference type="EMBL" id="OZ020107">
    <property type="protein sequence ID" value="CAK9259670.1"/>
    <property type="molecule type" value="Genomic_DNA"/>
</dbReference>
<dbReference type="PANTHER" id="PTHR11941:SF171">
    <property type="entry name" value="SD19268P"/>
    <property type="match status" value="1"/>
</dbReference>
<dbReference type="Gene3D" id="1.10.12.10">
    <property type="entry name" value="Lyase 2-enoyl-coa Hydratase, Chain A, domain 2"/>
    <property type="match status" value="1"/>
</dbReference>
<dbReference type="Pfam" id="PF00378">
    <property type="entry name" value="ECH_1"/>
    <property type="match status" value="1"/>
</dbReference>
<dbReference type="InterPro" id="IPR018376">
    <property type="entry name" value="Enoyl-CoA_hyd/isom_CS"/>
</dbReference>
<dbReference type="PANTHER" id="PTHR11941">
    <property type="entry name" value="ENOYL-COA HYDRATASE-RELATED"/>
    <property type="match status" value="1"/>
</dbReference>
<evidence type="ECO:0000256" key="2">
    <source>
        <dbReference type="ARBA" id="ARBA00023239"/>
    </source>
</evidence>
<evidence type="ECO:0000313" key="5">
    <source>
        <dbReference type="EMBL" id="CAK9259670.1"/>
    </source>
</evidence>
<proteinExistence type="inferred from homology"/>
<dbReference type="InterPro" id="IPR014748">
    <property type="entry name" value="Enoyl-CoA_hydra_C"/>
</dbReference>
<dbReference type="InterPro" id="IPR029045">
    <property type="entry name" value="ClpP/crotonase-like_dom_sf"/>
</dbReference>
<dbReference type="CDD" id="cd06558">
    <property type="entry name" value="crotonase-like"/>
    <property type="match status" value="1"/>
</dbReference>
<dbReference type="PROSITE" id="PS00166">
    <property type="entry name" value="ENOYL_COA_HYDRATASE"/>
    <property type="match status" value="1"/>
</dbReference>
<keyword evidence="6" id="KW-1185">Reference proteome</keyword>
<reference evidence="4" key="1">
    <citation type="submission" date="2024-02" db="EMBL/GenBank/DDBJ databases">
        <authorList>
            <consortium name="ELIXIR-Norway"/>
            <consortium name="Elixir Norway"/>
        </authorList>
    </citation>
    <scope>NUCLEOTIDE SEQUENCE</scope>
</reference>
<protein>
    <recommendedName>
        <fullName evidence="7">Enoyl-CoA hydratase</fullName>
    </recommendedName>
</protein>